<protein>
    <submittedName>
        <fullName evidence="1">Uncharacterized protein</fullName>
    </submittedName>
</protein>
<sequence>MRPYRLGFITNSGRYAQIAVCADMFGFAQLFPIKETRAALVFMSYKRMEQFWPAAEEKWGSDLSKLRETLREDNGYVPPSEYMYGRMVSASTRQSITQAKSLDYLGYTTTGLKELQERVDEIATPKRRRNSADQFDLTMLAITYAAILVNSDGAQTAADYLSDFMGQHDVGADYLTNLKINQAAYLAEAGHHRDALELLEPTYDEYRQGETMSLNYKVSGSDREFSWILACGHIGEGNAEKARPYLNVVETADELPDDAYLSETKRSSLIKMRFYRCTNDQDQYYSVWESSDISELSAVWLDFQRAAAKARFSGVRREWTHNSSRAQAIFADYRQLPERFTPALNGWAEE</sequence>
<gene>
    <name evidence="1" type="ORF">GRI36_08890</name>
</gene>
<organism evidence="1 2">
    <name type="scientific">Pontixanthobacter gangjinensis</name>
    <dbReference type="NCBI Taxonomy" id="1028742"/>
    <lineage>
        <taxon>Bacteria</taxon>
        <taxon>Pseudomonadati</taxon>
        <taxon>Pseudomonadota</taxon>
        <taxon>Alphaproteobacteria</taxon>
        <taxon>Sphingomonadales</taxon>
        <taxon>Erythrobacteraceae</taxon>
        <taxon>Pontixanthobacter</taxon>
    </lineage>
</organism>
<proteinExistence type="predicted"/>
<accession>A0A6I4SMR9</accession>
<dbReference type="AlphaFoldDB" id="A0A6I4SMR9"/>
<evidence type="ECO:0000313" key="1">
    <source>
        <dbReference type="EMBL" id="MXO56999.1"/>
    </source>
</evidence>
<evidence type="ECO:0000313" key="2">
    <source>
        <dbReference type="Proteomes" id="UP000468943"/>
    </source>
</evidence>
<dbReference type="RefSeq" id="WP_235902210.1">
    <property type="nucleotide sequence ID" value="NZ_WTYS01000001.1"/>
</dbReference>
<reference evidence="1 2" key="1">
    <citation type="submission" date="2019-12" db="EMBL/GenBank/DDBJ databases">
        <title>Genomic-based taxomic classification of the family Erythrobacteraceae.</title>
        <authorList>
            <person name="Xu L."/>
        </authorList>
    </citation>
    <scope>NUCLEOTIDE SEQUENCE [LARGE SCALE GENOMIC DNA]</scope>
    <source>
        <strain evidence="1 2">JCM 17802</strain>
    </source>
</reference>
<comment type="caution">
    <text evidence="1">The sequence shown here is derived from an EMBL/GenBank/DDBJ whole genome shotgun (WGS) entry which is preliminary data.</text>
</comment>
<keyword evidence="2" id="KW-1185">Reference proteome</keyword>
<dbReference type="EMBL" id="WTYS01000001">
    <property type="protein sequence ID" value="MXO56999.1"/>
    <property type="molecule type" value="Genomic_DNA"/>
</dbReference>
<name>A0A6I4SMR9_9SPHN</name>
<dbReference type="Proteomes" id="UP000468943">
    <property type="component" value="Unassembled WGS sequence"/>
</dbReference>